<organism evidence="1 2">
    <name type="scientific">Candidatus Portnoybacteria bacterium RIFCSPLOWO2_02_FULL_39_11</name>
    <dbReference type="NCBI Taxonomy" id="1802001"/>
    <lineage>
        <taxon>Bacteria</taxon>
        <taxon>Candidatus Portnoyibacteriota</taxon>
    </lineage>
</organism>
<name>A0A1G2FQ82_9BACT</name>
<sequence length="79" mass="9429">MRKFKEMAEKILLEGAGTIGEVIQKAHRFKDDAKPENKKFIWFFYELRDQLKKLPPAKHEEIFRKAFRKSGATFELSER</sequence>
<accession>A0A1G2FQ82</accession>
<evidence type="ECO:0000313" key="2">
    <source>
        <dbReference type="Proteomes" id="UP000177126"/>
    </source>
</evidence>
<protein>
    <submittedName>
        <fullName evidence="1">Uncharacterized protein</fullName>
    </submittedName>
</protein>
<gene>
    <name evidence="1" type="ORF">A3B04_01170</name>
</gene>
<dbReference type="EMBL" id="MHNF01000037">
    <property type="protein sequence ID" value="OGZ40236.1"/>
    <property type="molecule type" value="Genomic_DNA"/>
</dbReference>
<proteinExistence type="predicted"/>
<dbReference type="Proteomes" id="UP000177126">
    <property type="component" value="Unassembled WGS sequence"/>
</dbReference>
<reference evidence="1 2" key="1">
    <citation type="journal article" date="2016" name="Nat. Commun.">
        <title>Thousands of microbial genomes shed light on interconnected biogeochemical processes in an aquifer system.</title>
        <authorList>
            <person name="Anantharaman K."/>
            <person name="Brown C.T."/>
            <person name="Hug L.A."/>
            <person name="Sharon I."/>
            <person name="Castelle C.J."/>
            <person name="Probst A.J."/>
            <person name="Thomas B.C."/>
            <person name="Singh A."/>
            <person name="Wilkins M.J."/>
            <person name="Karaoz U."/>
            <person name="Brodie E.L."/>
            <person name="Williams K.H."/>
            <person name="Hubbard S.S."/>
            <person name="Banfield J.F."/>
        </authorList>
    </citation>
    <scope>NUCLEOTIDE SEQUENCE [LARGE SCALE GENOMIC DNA]</scope>
</reference>
<dbReference type="AlphaFoldDB" id="A0A1G2FQ82"/>
<comment type="caution">
    <text evidence="1">The sequence shown here is derived from an EMBL/GenBank/DDBJ whole genome shotgun (WGS) entry which is preliminary data.</text>
</comment>
<evidence type="ECO:0000313" key="1">
    <source>
        <dbReference type="EMBL" id="OGZ40236.1"/>
    </source>
</evidence>